<dbReference type="EMBL" id="KZ663283">
    <property type="protein sequence ID" value="PPS14098.1"/>
    <property type="molecule type" value="Genomic_DNA"/>
</dbReference>
<organism evidence="2 3">
    <name type="scientific">Gossypium barbadense</name>
    <name type="common">Sea Island cotton</name>
    <name type="synonym">Hibiscus barbadensis</name>
    <dbReference type="NCBI Taxonomy" id="3634"/>
    <lineage>
        <taxon>Eukaryota</taxon>
        <taxon>Viridiplantae</taxon>
        <taxon>Streptophyta</taxon>
        <taxon>Embryophyta</taxon>
        <taxon>Tracheophyta</taxon>
        <taxon>Spermatophyta</taxon>
        <taxon>Magnoliopsida</taxon>
        <taxon>eudicotyledons</taxon>
        <taxon>Gunneridae</taxon>
        <taxon>Pentapetalae</taxon>
        <taxon>rosids</taxon>
        <taxon>malvids</taxon>
        <taxon>Malvales</taxon>
        <taxon>Malvaceae</taxon>
        <taxon>Malvoideae</taxon>
        <taxon>Gossypium</taxon>
    </lineage>
</organism>
<evidence type="ECO:0000256" key="1">
    <source>
        <dbReference type="SAM" id="MobiDB-lite"/>
    </source>
</evidence>
<accession>A0A2P5YER8</accession>
<reference evidence="2 3" key="1">
    <citation type="submission" date="2015-01" db="EMBL/GenBank/DDBJ databases">
        <title>Genome of allotetraploid Gossypium barbadense reveals genomic plasticity and fiber elongation in cotton evolution.</title>
        <authorList>
            <person name="Chen X."/>
            <person name="Liu X."/>
            <person name="Zhao B."/>
            <person name="Zheng H."/>
            <person name="Hu Y."/>
            <person name="Lu G."/>
            <person name="Yang C."/>
            <person name="Chen J."/>
            <person name="Shan C."/>
            <person name="Zhang L."/>
            <person name="Zhou Y."/>
            <person name="Wang L."/>
            <person name="Guo W."/>
            <person name="Bai Y."/>
            <person name="Ruan J."/>
            <person name="Shangguan X."/>
            <person name="Mao Y."/>
            <person name="Jiang J."/>
            <person name="Zhu Y."/>
            <person name="Lei J."/>
            <person name="Kang H."/>
            <person name="Chen S."/>
            <person name="He X."/>
            <person name="Wang R."/>
            <person name="Wang Y."/>
            <person name="Chen J."/>
            <person name="Wang L."/>
            <person name="Yu S."/>
            <person name="Wang B."/>
            <person name="Wei J."/>
            <person name="Song S."/>
            <person name="Lu X."/>
            <person name="Gao Z."/>
            <person name="Gu W."/>
            <person name="Deng X."/>
            <person name="Ma D."/>
            <person name="Wang S."/>
            <person name="Liang W."/>
            <person name="Fang L."/>
            <person name="Cai C."/>
            <person name="Zhu X."/>
            <person name="Zhou B."/>
            <person name="Zhang Y."/>
            <person name="Chen Z."/>
            <person name="Xu S."/>
            <person name="Zhu R."/>
            <person name="Wang S."/>
            <person name="Zhang T."/>
            <person name="Zhao G."/>
        </authorList>
    </citation>
    <scope>NUCLEOTIDE SEQUENCE [LARGE SCALE GENOMIC DNA]</scope>
    <source>
        <strain evidence="3">cv. Xinhai21</strain>
        <tissue evidence="2">Leaf</tissue>
    </source>
</reference>
<evidence type="ECO:0000313" key="2">
    <source>
        <dbReference type="EMBL" id="PPS14098.1"/>
    </source>
</evidence>
<sequence length="73" mass="8556">MVRNLRNAEDESLDGQLGPPEDLSNSSKMKEIRHLFPWFRELLKLLRLLRALTEEHALSCPIVSLNDLYEKKH</sequence>
<evidence type="ECO:0000313" key="3">
    <source>
        <dbReference type="Proteomes" id="UP000239757"/>
    </source>
</evidence>
<protein>
    <submittedName>
        <fullName evidence="2">Uncharacterized protein</fullName>
    </submittedName>
</protein>
<dbReference type="AlphaFoldDB" id="A0A2P5YER8"/>
<gene>
    <name evidence="2" type="ORF">GOBAR_AA06480</name>
</gene>
<proteinExistence type="predicted"/>
<dbReference type="Proteomes" id="UP000239757">
    <property type="component" value="Unassembled WGS sequence"/>
</dbReference>
<name>A0A2P5YER8_GOSBA</name>
<feature type="region of interest" description="Disordered" evidence="1">
    <location>
        <begin position="1"/>
        <end position="25"/>
    </location>
</feature>